<evidence type="ECO:0000256" key="5">
    <source>
        <dbReference type="ARBA" id="ARBA00022801"/>
    </source>
</evidence>
<evidence type="ECO:0000259" key="10">
    <source>
        <dbReference type="PROSITE" id="PS51194"/>
    </source>
</evidence>
<gene>
    <name evidence="11" type="ORF">F0562_008802</name>
</gene>
<dbReference type="GO" id="GO:0016787">
    <property type="term" value="F:hydrolase activity"/>
    <property type="evidence" value="ECO:0007669"/>
    <property type="project" value="UniProtKB-KW"/>
</dbReference>
<evidence type="ECO:0000313" key="11">
    <source>
        <dbReference type="EMBL" id="KAA8526969.1"/>
    </source>
</evidence>
<feature type="domain" description="Helicase C-terminal" evidence="10">
    <location>
        <begin position="91"/>
        <end position="276"/>
    </location>
</feature>
<sequence length="305" mass="34138">MSEPDLASYSVVMLDEAHERTISTDVLFGLLKDIAQFLPDLKLLISSATLDAEKFSDYFDSAPIFKIPGRRYPVEIYHTKEPGADYLEAAIVTALQIHVTEPAGDILIFLNGQEEIETSEEMIKQRTRGLCPKIAELIVCPIYANLPTELQAKVFEYTPEGAHKVVLATNIAETSFTIDGIVYVIDPGFCKMKSCNPRTGMESLTVTPISKASAMQRAGRPGRTGPGKCYRLYSAHNYYHELEDNTVPEMQPEAILKALELLYALSALDKSGTSVRMRSYQLPLCFLLEIQSFTVRRTKRSMLRK</sequence>
<comment type="catalytic activity">
    <reaction evidence="8">
        <text>ATP + H2O = ADP + phosphate + H(+)</text>
        <dbReference type="Rhea" id="RHEA:13065"/>
        <dbReference type="ChEBI" id="CHEBI:15377"/>
        <dbReference type="ChEBI" id="CHEBI:15378"/>
        <dbReference type="ChEBI" id="CHEBI:30616"/>
        <dbReference type="ChEBI" id="CHEBI:43474"/>
        <dbReference type="ChEBI" id="CHEBI:456216"/>
        <dbReference type="EC" id="3.6.4.13"/>
    </reaction>
</comment>
<name>A0A5J5A9K3_9ASTE</name>
<dbReference type="EMBL" id="CM018046">
    <property type="protein sequence ID" value="KAA8526969.1"/>
    <property type="molecule type" value="Genomic_DNA"/>
</dbReference>
<dbReference type="InterPro" id="IPR001650">
    <property type="entry name" value="Helicase_C-like"/>
</dbReference>
<evidence type="ECO:0000259" key="9">
    <source>
        <dbReference type="PROSITE" id="PS51192"/>
    </source>
</evidence>
<dbReference type="InterPro" id="IPR027417">
    <property type="entry name" value="P-loop_NTPase"/>
</dbReference>
<dbReference type="InterPro" id="IPR014001">
    <property type="entry name" value="Helicase_ATP-bd"/>
</dbReference>
<evidence type="ECO:0000256" key="7">
    <source>
        <dbReference type="ARBA" id="ARBA00023187"/>
    </source>
</evidence>
<dbReference type="GO" id="GO:0003723">
    <property type="term" value="F:RNA binding"/>
    <property type="evidence" value="ECO:0007669"/>
    <property type="project" value="TreeGrafter"/>
</dbReference>
<keyword evidence="4" id="KW-0547">Nucleotide-binding</keyword>
<keyword evidence="3" id="KW-0747">Spliceosome</keyword>
<dbReference type="PROSITE" id="PS51194">
    <property type="entry name" value="HELICASE_CTER"/>
    <property type="match status" value="1"/>
</dbReference>
<dbReference type="AlphaFoldDB" id="A0A5J5A9K3"/>
<dbReference type="CDD" id="cd18791">
    <property type="entry name" value="SF2_C_RHA"/>
    <property type="match status" value="1"/>
</dbReference>
<evidence type="ECO:0000256" key="2">
    <source>
        <dbReference type="ARBA" id="ARBA00022664"/>
    </source>
</evidence>
<dbReference type="PANTHER" id="PTHR18934">
    <property type="entry name" value="ATP-DEPENDENT RNA HELICASE"/>
    <property type="match status" value="1"/>
</dbReference>
<feature type="domain" description="Helicase ATP-binding" evidence="9">
    <location>
        <begin position="1"/>
        <end position="68"/>
    </location>
</feature>
<dbReference type="GO" id="GO:0071013">
    <property type="term" value="C:catalytic step 2 spliceosome"/>
    <property type="evidence" value="ECO:0007669"/>
    <property type="project" value="TreeGrafter"/>
</dbReference>
<dbReference type="Gene3D" id="3.40.50.300">
    <property type="entry name" value="P-loop containing nucleotide triphosphate hydrolases"/>
    <property type="match status" value="2"/>
</dbReference>
<dbReference type="FunFam" id="3.40.50.300:FF:000007">
    <property type="entry name" value="Pre-mRNA-splicing factor ATP-dependent RNA helicase"/>
    <property type="match status" value="1"/>
</dbReference>
<dbReference type="InterPro" id="IPR002464">
    <property type="entry name" value="DNA/RNA_helicase_DEAH_CS"/>
</dbReference>
<dbReference type="PROSITE" id="PS51192">
    <property type="entry name" value="HELICASE_ATP_BIND_1"/>
    <property type="match status" value="1"/>
</dbReference>
<proteinExistence type="predicted"/>
<reference evidence="11 12" key="1">
    <citation type="submission" date="2019-09" db="EMBL/GenBank/DDBJ databases">
        <title>A chromosome-level genome assembly of the Chinese tupelo Nyssa sinensis.</title>
        <authorList>
            <person name="Yang X."/>
            <person name="Kang M."/>
            <person name="Yang Y."/>
            <person name="Xiong H."/>
            <person name="Wang M."/>
            <person name="Zhang Z."/>
            <person name="Wang Z."/>
            <person name="Wu H."/>
            <person name="Ma T."/>
            <person name="Liu J."/>
            <person name="Xi Z."/>
        </authorList>
    </citation>
    <scope>NUCLEOTIDE SEQUENCE [LARGE SCALE GENOMIC DNA]</scope>
    <source>
        <strain evidence="11">J267</strain>
        <tissue evidence="11">Leaf</tissue>
    </source>
</reference>
<accession>A0A5J5A9K3</accession>
<dbReference type="PANTHER" id="PTHR18934:SF83">
    <property type="entry name" value="PRE-MRNA-SPLICING FACTOR ATP-DEPENDENT RNA HELICASE DHX16"/>
    <property type="match status" value="1"/>
</dbReference>
<keyword evidence="7" id="KW-0508">mRNA splicing</keyword>
<dbReference type="SUPFAM" id="SSF52540">
    <property type="entry name" value="P-loop containing nucleoside triphosphate hydrolases"/>
    <property type="match status" value="1"/>
</dbReference>
<keyword evidence="2" id="KW-0507">mRNA processing</keyword>
<evidence type="ECO:0000313" key="12">
    <source>
        <dbReference type="Proteomes" id="UP000325577"/>
    </source>
</evidence>
<dbReference type="SMART" id="SM00490">
    <property type="entry name" value="HELICc"/>
    <property type="match status" value="1"/>
</dbReference>
<protein>
    <recommendedName>
        <fullName evidence="1">RNA helicase</fullName>
        <ecNumber evidence="1">3.6.4.13</ecNumber>
    </recommendedName>
</protein>
<dbReference type="Pfam" id="PF00271">
    <property type="entry name" value="Helicase_C"/>
    <property type="match status" value="1"/>
</dbReference>
<organism evidence="11 12">
    <name type="scientific">Nyssa sinensis</name>
    <dbReference type="NCBI Taxonomy" id="561372"/>
    <lineage>
        <taxon>Eukaryota</taxon>
        <taxon>Viridiplantae</taxon>
        <taxon>Streptophyta</taxon>
        <taxon>Embryophyta</taxon>
        <taxon>Tracheophyta</taxon>
        <taxon>Spermatophyta</taxon>
        <taxon>Magnoliopsida</taxon>
        <taxon>eudicotyledons</taxon>
        <taxon>Gunneridae</taxon>
        <taxon>Pentapetalae</taxon>
        <taxon>asterids</taxon>
        <taxon>Cornales</taxon>
        <taxon>Nyssaceae</taxon>
        <taxon>Nyssa</taxon>
    </lineage>
</organism>
<dbReference type="GO" id="GO:0005524">
    <property type="term" value="F:ATP binding"/>
    <property type="evidence" value="ECO:0007669"/>
    <property type="project" value="UniProtKB-KW"/>
</dbReference>
<dbReference type="GO" id="GO:0003724">
    <property type="term" value="F:RNA helicase activity"/>
    <property type="evidence" value="ECO:0007669"/>
    <property type="project" value="UniProtKB-EC"/>
</dbReference>
<dbReference type="OrthoDB" id="10253254at2759"/>
<keyword evidence="6" id="KW-0067">ATP-binding</keyword>
<dbReference type="Proteomes" id="UP000325577">
    <property type="component" value="Linkage Group LG3"/>
</dbReference>
<evidence type="ECO:0000256" key="4">
    <source>
        <dbReference type="ARBA" id="ARBA00022741"/>
    </source>
</evidence>
<dbReference type="EC" id="3.6.4.13" evidence="1"/>
<keyword evidence="12" id="KW-1185">Reference proteome</keyword>
<dbReference type="GO" id="GO:0008380">
    <property type="term" value="P:RNA splicing"/>
    <property type="evidence" value="ECO:0007669"/>
    <property type="project" value="UniProtKB-KW"/>
</dbReference>
<evidence type="ECO:0000256" key="1">
    <source>
        <dbReference type="ARBA" id="ARBA00012552"/>
    </source>
</evidence>
<evidence type="ECO:0000256" key="3">
    <source>
        <dbReference type="ARBA" id="ARBA00022728"/>
    </source>
</evidence>
<evidence type="ECO:0000256" key="6">
    <source>
        <dbReference type="ARBA" id="ARBA00022840"/>
    </source>
</evidence>
<evidence type="ECO:0000256" key="8">
    <source>
        <dbReference type="ARBA" id="ARBA00047984"/>
    </source>
</evidence>
<dbReference type="PROSITE" id="PS00690">
    <property type="entry name" value="DEAH_ATP_HELICASE"/>
    <property type="match status" value="1"/>
</dbReference>
<dbReference type="GO" id="GO:0006397">
    <property type="term" value="P:mRNA processing"/>
    <property type="evidence" value="ECO:0007669"/>
    <property type="project" value="UniProtKB-KW"/>
</dbReference>
<dbReference type="FunFam" id="3.40.50.300:FF:004188">
    <property type="entry name" value="Adenosinetriphosphatase"/>
    <property type="match status" value="1"/>
</dbReference>
<keyword evidence="5" id="KW-0378">Hydrolase</keyword>